<dbReference type="InterPro" id="IPR036271">
    <property type="entry name" value="Tet_transcr_reg_TetR-rel_C_sf"/>
</dbReference>
<dbReference type="InterPro" id="IPR041678">
    <property type="entry name" value="TetR_C_16"/>
</dbReference>
<dbReference type="SUPFAM" id="SSF48498">
    <property type="entry name" value="Tetracyclin repressor-like, C-terminal domain"/>
    <property type="match status" value="1"/>
</dbReference>
<dbReference type="GO" id="GO:0003700">
    <property type="term" value="F:DNA-binding transcription factor activity"/>
    <property type="evidence" value="ECO:0007669"/>
    <property type="project" value="InterPro"/>
</dbReference>
<evidence type="ECO:0000259" key="4">
    <source>
        <dbReference type="PROSITE" id="PS50977"/>
    </source>
</evidence>
<protein>
    <submittedName>
        <fullName evidence="6">TetR family transcriptional regulator</fullName>
    </submittedName>
</protein>
<dbReference type="InterPro" id="IPR039422">
    <property type="entry name" value="MarR/SlyA-like"/>
</dbReference>
<accession>A0AAU1UE38</accession>
<feature type="DNA-binding region" description="H-T-H motif" evidence="2">
    <location>
        <begin position="47"/>
        <end position="66"/>
    </location>
</feature>
<dbReference type="InterPro" id="IPR009057">
    <property type="entry name" value="Homeodomain-like_sf"/>
</dbReference>
<dbReference type="InterPro" id="IPR001647">
    <property type="entry name" value="HTH_TetR"/>
</dbReference>
<sequence>MDAEHSTPDRTAPEPRRGRSHDPEGRRGAVLAAARRLFAAQGYKGVGIRAIAAEAGVTPGLVMAYFGSKDGLFREVVGGGTGVTEGVLDDPSVGRDELPHALARDYLDRWDRLPAHDPWPALIRSGLSHPPSAELLSTVLDRQVSEPLRRLLGDCDAADARIAMIRSILFGVIMERYLFAHEPATSVPTDTLEPVLADVLTAALTGRVPEPAPEPDLEAAPRPPVREAPGASAPAVFAALNDCTARYRTLIGRVVKRHGISLAAFEVLAALRTVGAPYRRTMGEIAAAGAVSAGGVTQHADRLVEAGLLTRERDGQDRRIVHLSLTPAGLDLVGRVSEDRRTHERKLLAGLVPGDQRQLAALLGSLRRSLTDPETPGGH</sequence>
<dbReference type="Pfam" id="PF17920">
    <property type="entry name" value="TetR_C_16"/>
    <property type="match status" value="1"/>
</dbReference>
<dbReference type="GO" id="GO:0006950">
    <property type="term" value="P:response to stress"/>
    <property type="evidence" value="ECO:0007669"/>
    <property type="project" value="TreeGrafter"/>
</dbReference>
<dbReference type="Pfam" id="PF00440">
    <property type="entry name" value="TetR_N"/>
    <property type="match status" value="1"/>
</dbReference>
<dbReference type="PANTHER" id="PTHR33164:SF104">
    <property type="entry name" value="TRANSCRIPTIONAL REGULATORY PROTEIN"/>
    <property type="match status" value="1"/>
</dbReference>
<name>A0AAU1UE38_9ACTN</name>
<dbReference type="Gene3D" id="1.10.10.10">
    <property type="entry name" value="Winged helix-like DNA-binding domain superfamily/Winged helix DNA-binding domain"/>
    <property type="match status" value="1"/>
</dbReference>
<dbReference type="InterPro" id="IPR036390">
    <property type="entry name" value="WH_DNA-bd_sf"/>
</dbReference>
<dbReference type="GO" id="GO:0003677">
    <property type="term" value="F:DNA binding"/>
    <property type="evidence" value="ECO:0007669"/>
    <property type="project" value="UniProtKB-UniRule"/>
</dbReference>
<feature type="domain" description="HTH marR-type" evidence="5">
    <location>
        <begin position="233"/>
        <end position="368"/>
    </location>
</feature>
<dbReference type="Pfam" id="PF12802">
    <property type="entry name" value="MarR_2"/>
    <property type="match status" value="1"/>
</dbReference>
<evidence type="ECO:0000256" key="1">
    <source>
        <dbReference type="ARBA" id="ARBA00023125"/>
    </source>
</evidence>
<dbReference type="EMBL" id="CP108195">
    <property type="protein sequence ID" value="WTS16172.1"/>
    <property type="molecule type" value="Genomic_DNA"/>
</dbReference>
<organism evidence="6">
    <name type="scientific">Streptomyces sp. NBC_00119</name>
    <dbReference type="NCBI Taxonomy" id="2975659"/>
    <lineage>
        <taxon>Bacteria</taxon>
        <taxon>Bacillati</taxon>
        <taxon>Actinomycetota</taxon>
        <taxon>Actinomycetes</taxon>
        <taxon>Kitasatosporales</taxon>
        <taxon>Streptomycetaceae</taxon>
        <taxon>Streptomyces</taxon>
    </lineage>
</organism>
<dbReference type="Gene3D" id="1.10.357.10">
    <property type="entry name" value="Tetracycline Repressor, domain 2"/>
    <property type="match status" value="1"/>
</dbReference>
<evidence type="ECO:0000256" key="3">
    <source>
        <dbReference type="SAM" id="MobiDB-lite"/>
    </source>
</evidence>
<proteinExistence type="predicted"/>
<dbReference type="InterPro" id="IPR000835">
    <property type="entry name" value="HTH_MarR-typ"/>
</dbReference>
<evidence type="ECO:0000313" key="6">
    <source>
        <dbReference type="EMBL" id="WTS16172.1"/>
    </source>
</evidence>
<dbReference type="PROSITE" id="PS50995">
    <property type="entry name" value="HTH_MARR_2"/>
    <property type="match status" value="1"/>
</dbReference>
<gene>
    <name evidence="6" type="ORF">OHU69_37095</name>
</gene>
<evidence type="ECO:0000259" key="5">
    <source>
        <dbReference type="PROSITE" id="PS50995"/>
    </source>
</evidence>
<dbReference type="PROSITE" id="PS50977">
    <property type="entry name" value="HTH_TETR_2"/>
    <property type="match status" value="1"/>
</dbReference>
<feature type="domain" description="HTH tetR-type" evidence="4">
    <location>
        <begin position="24"/>
        <end position="84"/>
    </location>
</feature>
<dbReference type="SMART" id="SM00347">
    <property type="entry name" value="HTH_MARR"/>
    <property type="match status" value="1"/>
</dbReference>
<dbReference type="SUPFAM" id="SSF46689">
    <property type="entry name" value="Homeodomain-like"/>
    <property type="match status" value="1"/>
</dbReference>
<feature type="region of interest" description="Disordered" evidence="3">
    <location>
        <begin position="207"/>
        <end position="228"/>
    </location>
</feature>
<evidence type="ECO:0000256" key="2">
    <source>
        <dbReference type="PROSITE-ProRule" id="PRU00335"/>
    </source>
</evidence>
<feature type="region of interest" description="Disordered" evidence="3">
    <location>
        <begin position="1"/>
        <end position="26"/>
    </location>
</feature>
<dbReference type="PANTHER" id="PTHR33164">
    <property type="entry name" value="TRANSCRIPTIONAL REGULATOR, MARR FAMILY"/>
    <property type="match status" value="1"/>
</dbReference>
<dbReference type="InterPro" id="IPR036388">
    <property type="entry name" value="WH-like_DNA-bd_sf"/>
</dbReference>
<dbReference type="PRINTS" id="PR00598">
    <property type="entry name" value="HTHMARR"/>
</dbReference>
<dbReference type="PRINTS" id="PR00455">
    <property type="entry name" value="HTHTETR"/>
</dbReference>
<reference evidence="6" key="1">
    <citation type="submission" date="2022-10" db="EMBL/GenBank/DDBJ databases">
        <title>The complete genomes of actinobacterial strains from the NBC collection.</title>
        <authorList>
            <person name="Joergensen T.S."/>
            <person name="Alvarez Arevalo M."/>
            <person name="Sterndorff E.B."/>
            <person name="Faurdal D."/>
            <person name="Vuksanovic O."/>
            <person name="Mourched A.-S."/>
            <person name="Charusanti P."/>
            <person name="Shaw S."/>
            <person name="Blin K."/>
            <person name="Weber T."/>
        </authorList>
    </citation>
    <scope>NUCLEOTIDE SEQUENCE</scope>
    <source>
        <strain evidence="6">NBC_00119</strain>
    </source>
</reference>
<keyword evidence="1 2" id="KW-0238">DNA-binding</keyword>
<dbReference type="Gene3D" id="1.10.10.60">
    <property type="entry name" value="Homeodomain-like"/>
    <property type="match status" value="1"/>
</dbReference>
<dbReference type="AlphaFoldDB" id="A0AAU1UE38"/>
<dbReference type="SUPFAM" id="SSF46785">
    <property type="entry name" value="Winged helix' DNA-binding domain"/>
    <property type="match status" value="1"/>
</dbReference>